<organism evidence="1 2">
    <name type="scientific">Tanacetum coccineum</name>
    <dbReference type="NCBI Taxonomy" id="301880"/>
    <lineage>
        <taxon>Eukaryota</taxon>
        <taxon>Viridiplantae</taxon>
        <taxon>Streptophyta</taxon>
        <taxon>Embryophyta</taxon>
        <taxon>Tracheophyta</taxon>
        <taxon>Spermatophyta</taxon>
        <taxon>Magnoliopsida</taxon>
        <taxon>eudicotyledons</taxon>
        <taxon>Gunneridae</taxon>
        <taxon>Pentapetalae</taxon>
        <taxon>asterids</taxon>
        <taxon>campanulids</taxon>
        <taxon>Asterales</taxon>
        <taxon>Asteraceae</taxon>
        <taxon>Asteroideae</taxon>
        <taxon>Anthemideae</taxon>
        <taxon>Anthemidinae</taxon>
        <taxon>Tanacetum</taxon>
    </lineage>
</organism>
<comment type="caution">
    <text evidence="1">The sequence shown here is derived from an EMBL/GenBank/DDBJ whole genome shotgun (WGS) entry which is preliminary data.</text>
</comment>
<dbReference type="Proteomes" id="UP001151760">
    <property type="component" value="Unassembled WGS sequence"/>
</dbReference>
<reference evidence="1" key="2">
    <citation type="submission" date="2022-01" db="EMBL/GenBank/DDBJ databases">
        <authorList>
            <person name="Yamashiro T."/>
            <person name="Shiraishi A."/>
            <person name="Satake H."/>
            <person name="Nakayama K."/>
        </authorList>
    </citation>
    <scope>NUCLEOTIDE SEQUENCE</scope>
</reference>
<evidence type="ECO:0000313" key="1">
    <source>
        <dbReference type="EMBL" id="GJT90043.1"/>
    </source>
</evidence>
<dbReference type="EMBL" id="BQNB010019885">
    <property type="protein sequence ID" value="GJT90043.1"/>
    <property type="molecule type" value="Genomic_DNA"/>
</dbReference>
<protein>
    <submittedName>
        <fullName evidence="1">Ribonuclease H-like domain-containing protein</fullName>
    </submittedName>
</protein>
<dbReference type="PANTHER" id="PTHR11439">
    <property type="entry name" value="GAG-POL-RELATED RETROTRANSPOSON"/>
    <property type="match status" value="1"/>
</dbReference>
<dbReference type="PANTHER" id="PTHR11439:SF509">
    <property type="entry name" value="RNA-DIRECTED DNA POLYMERASE"/>
    <property type="match status" value="1"/>
</dbReference>
<keyword evidence="2" id="KW-1185">Reference proteome</keyword>
<gene>
    <name evidence="1" type="ORF">Tco_1078888</name>
</gene>
<reference evidence="1" key="1">
    <citation type="journal article" date="2022" name="Int. J. Mol. Sci.">
        <title>Draft Genome of Tanacetum Coccineum: Genomic Comparison of Closely Related Tanacetum-Family Plants.</title>
        <authorList>
            <person name="Yamashiro T."/>
            <person name="Shiraishi A."/>
            <person name="Nakayama K."/>
            <person name="Satake H."/>
        </authorList>
    </citation>
    <scope>NUCLEOTIDE SEQUENCE</scope>
</reference>
<sequence>MVLKNKRDARGIVVRNKARLVAQGHRQEEALTMNEVICSNARIEDIRLFLAFTSIMGFYVVEALYGSSSSDQALVYVDDIILGLTKKAGVDEFEVLMKVEFEMMLWDILMKFGLESVRTATTPYEASKPKSKDEPDDAVNVHYRSRIGSLMYLTTSRPDIMFVASACSRHQVTPLTSNLNAFKKIFKYLKGQPKLGLWYPRDSPFVLEAYSDSDYAGSHGDRKSTTGGC</sequence>
<proteinExistence type="predicted"/>
<name>A0ABQ5HQJ3_9ASTR</name>
<accession>A0ABQ5HQJ3</accession>
<evidence type="ECO:0000313" key="2">
    <source>
        <dbReference type="Proteomes" id="UP001151760"/>
    </source>
</evidence>